<comment type="caution">
    <text evidence="2">The sequence shown here is derived from an EMBL/GenBank/DDBJ whole genome shotgun (WGS) entry which is preliminary data.</text>
</comment>
<dbReference type="OrthoDB" id="78921at2759"/>
<protein>
    <recommendedName>
        <fullName evidence="1">Ig-like domain-containing protein</fullName>
    </recommendedName>
</protein>
<keyword evidence="3" id="KW-1185">Reference proteome</keyword>
<proteinExistence type="predicted"/>
<dbReference type="Proteomes" id="UP000243579">
    <property type="component" value="Unassembled WGS sequence"/>
</dbReference>
<organism evidence="2 3">
    <name type="scientific">Achlya hypogyna</name>
    <name type="common">Oomycete</name>
    <name type="synonym">Protoachlya hypogyna</name>
    <dbReference type="NCBI Taxonomy" id="1202772"/>
    <lineage>
        <taxon>Eukaryota</taxon>
        <taxon>Sar</taxon>
        <taxon>Stramenopiles</taxon>
        <taxon>Oomycota</taxon>
        <taxon>Saprolegniomycetes</taxon>
        <taxon>Saprolegniales</taxon>
        <taxon>Achlyaceae</taxon>
        <taxon>Achlya</taxon>
    </lineage>
</organism>
<gene>
    <name evidence="2" type="ORF">ACHHYP_04963</name>
</gene>
<evidence type="ECO:0000259" key="1">
    <source>
        <dbReference type="PROSITE" id="PS50835"/>
    </source>
</evidence>
<evidence type="ECO:0000313" key="3">
    <source>
        <dbReference type="Proteomes" id="UP000243579"/>
    </source>
</evidence>
<feature type="domain" description="Ig-like" evidence="1">
    <location>
        <begin position="103"/>
        <end position="229"/>
    </location>
</feature>
<dbReference type="EMBL" id="JNBR01000555">
    <property type="protein sequence ID" value="OQR91122.1"/>
    <property type="molecule type" value="Genomic_DNA"/>
</dbReference>
<name>A0A1V9YZL1_ACHHY</name>
<dbReference type="PROSITE" id="PS50835">
    <property type="entry name" value="IG_LIKE"/>
    <property type="match status" value="1"/>
</dbReference>
<dbReference type="InterPro" id="IPR007110">
    <property type="entry name" value="Ig-like_dom"/>
</dbReference>
<sequence length="730" mass="83448">MGDEDTSRLRKLAYDRETKRLERRAYLSEVNALRTQVTALTHSLFALRGTFVTWQDVAAELRHSCETSRAQNQQLRTSVEHYQRLAAHLHSWLETMTPGSLVPRLSPQPWPEISLSAHEDIRAIGFSWLAQQLSCAAAQHLAPSYFPHLNEDSVKVEWGRKGRKFIYQRVLKGLPEVVASALWTLHHNVPGANVTRFASETHETSQVLHSSSTGNQECQSYIQVEDTTSSGPSIRRIFMVRLIERGGLVLAHRTIAFDEAMPRDAIQLESAQEWHQVIDLGNCRVLHRCVAYTEPRRRFATIAEYMHALYPAQYALAEATGGNVSSAAWDAHLHRVMLTHGIACARQTFERLDAILGEMLRRSCNKREQARLRRLAHDREAKRQARTAYIAESSQLQTTVKNLTHQLYKLRGTLLPWKEIAAELRYTSELSCLTNRQLKAQVTYYRALAYRLDMWMRQMQPSVLTRGLAFNAWRDVYLASDPQMRALGLSWTAQQLLHSAEAHLAPALFPHAHEDSIKVEWGRKGRKFIFQKLITGTKEDAAKTLWSLNRASGNHILPGKSVPDGVVQILEASTDGSQRLSYAREEFMEAHGPSVEHVVHLRVEEKDRILIALRTIAQDANFAPRVCRQSCREWNEMRDLGNGTCLVRSVVIAEPSWEYETITEYMQALHEHEYERAVATNKGIEEGSLAWDQYLHRVMLTLGIASSRHYFAFHDKILQHVQANPELYTY</sequence>
<reference evidence="2 3" key="1">
    <citation type="journal article" date="2014" name="Genome Biol. Evol.">
        <title>The secreted proteins of Achlya hypogyna and Thraustotheca clavata identify the ancestral oomycete secretome and reveal gene acquisitions by horizontal gene transfer.</title>
        <authorList>
            <person name="Misner I."/>
            <person name="Blouin N."/>
            <person name="Leonard G."/>
            <person name="Richards T.A."/>
            <person name="Lane C.E."/>
        </authorList>
    </citation>
    <scope>NUCLEOTIDE SEQUENCE [LARGE SCALE GENOMIC DNA]</scope>
    <source>
        <strain evidence="2 3">ATCC 48635</strain>
    </source>
</reference>
<evidence type="ECO:0000313" key="2">
    <source>
        <dbReference type="EMBL" id="OQR91122.1"/>
    </source>
</evidence>
<dbReference type="AlphaFoldDB" id="A0A1V9YZL1"/>
<dbReference type="STRING" id="1202772.A0A1V9YZL1"/>
<accession>A0A1V9YZL1</accession>